<feature type="compositionally biased region" description="Basic residues" evidence="1">
    <location>
        <begin position="114"/>
        <end position="123"/>
    </location>
</feature>
<keyword evidence="2" id="KW-1133">Transmembrane helix</keyword>
<sequence length="315" mass="35781">MNPPIEEGDLKTLLIKLNHVCMKWRKLGRALGMQTRQLDIIEANASQSRESVERTLERMLIEWLNSGETRWSDLVKALDSPLVSQTVLAKEIRNEHCRDFILPSEKTIRQQSPPRRREHHREHHRENHWEHPFRCDDRRGTAALLTGVISLCVVFAFGGITLMVVGISGLVDGDDDYRCSLGPTDVFNSLNLITGVVFLSGLAILIVYLFFFFFNNINKKVEKVVTVGAIATSLVLLVVDVIYSFYAASELLPAVERWERNKTLCHEAIFRSSFGIIVTYFLIIFVLIVVGAVALSYSVYLGIGHLKRKLRGDNR</sequence>
<dbReference type="InterPro" id="IPR011029">
    <property type="entry name" value="DEATH-like_dom_sf"/>
</dbReference>
<protein>
    <recommendedName>
        <fullName evidence="3">Death domain-containing protein</fullName>
    </recommendedName>
</protein>
<name>A0AA35QWB3_GEOBA</name>
<feature type="transmembrane region" description="Helical" evidence="2">
    <location>
        <begin position="268"/>
        <end position="301"/>
    </location>
</feature>
<keyword evidence="2" id="KW-0472">Membrane</keyword>
<evidence type="ECO:0000313" key="5">
    <source>
        <dbReference type="Proteomes" id="UP001174909"/>
    </source>
</evidence>
<feature type="domain" description="Death" evidence="3">
    <location>
        <begin position="23"/>
        <end position="78"/>
    </location>
</feature>
<feature type="transmembrane region" description="Helical" evidence="2">
    <location>
        <begin position="142"/>
        <end position="170"/>
    </location>
</feature>
<comment type="caution">
    <text evidence="4">The sequence shown here is derived from an EMBL/GenBank/DDBJ whole genome shotgun (WGS) entry which is preliminary data.</text>
</comment>
<evidence type="ECO:0000256" key="2">
    <source>
        <dbReference type="SAM" id="Phobius"/>
    </source>
</evidence>
<feature type="transmembrane region" description="Helical" evidence="2">
    <location>
        <begin position="190"/>
        <end position="212"/>
    </location>
</feature>
<dbReference type="SUPFAM" id="SSF47986">
    <property type="entry name" value="DEATH domain"/>
    <property type="match status" value="1"/>
</dbReference>
<dbReference type="PROSITE" id="PS50017">
    <property type="entry name" value="DEATH_DOMAIN"/>
    <property type="match status" value="1"/>
</dbReference>
<evidence type="ECO:0000259" key="3">
    <source>
        <dbReference type="PROSITE" id="PS50017"/>
    </source>
</evidence>
<reference evidence="4" key="1">
    <citation type="submission" date="2023-03" db="EMBL/GenBank/DDBJ databases">
        <authorList>
            <person name="Steffen K."/>
            <person name="Cardenas P."/>
        </authorList>
    </citation>
    <scope>NUCLEOTIDE SEQUENCE</scope>
</reference>
<dbReference type="InterPro" id="IPR000488">
    <property type="entry name" value="Death_dom"/>
</dbReference>
<organism evidence="4 5">
    <name type="scientific">Geodia barretti</name>
    <name type="common">Barrett's horny sponge</name>
    <dbReference type="NCBI Taxonomy" id="519541"/>
    <lineage>
        <taxon>Eukaryota</taxon>
        <taxon>Metazoa</taxon>
        <taxon>Porifera</taxon>
        <taxon>Demospongiae</taxon>
        <taxon>Heteroscleromorpha</taxon>
        <taxon>Tetractinellida</taxon>
        <taxon>Astrophorina</taxon>
        <taxon>Geodiidae</taxon>
        <taxon>Geodia</taxon>
    </lineage>
</organism>
<evidence type="ECO:0000313" key="4">
    <source>
        <dbReference type="EMBL" id="CAI7993687.1"/>
    </source>
</evidence>
<dbReference type="EMBL" id="CASHTH010000193">
    <property type="protein sequence ID" value="CAI7993687.1"/>
    <property type="molecule type" value="Genomic_DNA"/>
</dbReference>
<keyword evidence="2" id="KW-0812">Transmembrane</keyword>
<gene>
    <name evidence="4" type="ORF">GBAR_LOCUS1300</name>
</gene>
<proteinExistence type="predicted"/>
<keyword evidence="5" id="KW-1185">Reference proteome</keyword>
<evidence type="ECO:0000256" key="1">
    <source>
        <dbReference type="SAM" id="MobiDB-lite"/>
    </source>
</evidence>
<dbReference type="Proteomes" id="UP001174909">
    <property type="component" value="Unassembled WGS sequence"/>
</dbReference>
<accession>A0AA35QWB3</accession>
<feature type="transmembrane region" description="Helical" evidence="2">
    <location>
        <begin position="224"/>
        <end position="248"/>
    </location>
</feature>
<dbReference type="Gene3D" id="1.10.533.10">
    <property type="entry name" value="Death Domain, Fas"/>
    <property type="match status" value="1"/>
</dbReference>
<dbReference type="GO" id="GO:0007165">
    <property type="term" value="P:signal transduction"/>
    <property type="evidence" value="ECO:0007669"/>
    <property type="project" value="InterPro"/>
</dbReference>
<feature type="region of interest" description="Disordered" evidence="1">
    <location>
        <begin position="108"/>
        <end position="127"/>
    </location>
</feature>
<dbReference type="AlphaFoldDB" id="A0AA35QWB3"/>
<dbReference type="CDD" id="cd01670">
    <property type="entry name" value="Death"/>
    <property type="match status" value="1"/>
</dbReference>